<proteinExistence type="predicted"/>
<reference evidence="1 2" key="1">
    <citation type="submission" date="2020-03" db="EMBL/GenBank/DDBJ databases">
        <authorList>
            <person name="Skorynina A."/>
            <person name="Kazantseva O."/>
            <person name="Baycher S."/>
            <person name="Piligrimova E."/>
            <person name="Kuliabin V."/>
            <person name="Shadrin A."/>
        </authorList>
    </citation>
    <scope>NUCLEOTIDE SEQUENCE [LARGE SCALE GENOMIC DNA]</scope>
</reference>
<evidence type="ECO:0000313" key="1">
    <source>
        <dbReference type="EMBL" id="QIW89718.1"/>
    </source>
</evidence>
<dbReference type="EMBL" id="MT254578">
    <property type="protein sequence ID" value="QIW89718.1"/>
    <property type="molecule type" value="Genomic_DNA"/>
</dbReference>
<evidence type="ECO:0000313" key="2">
    <source>
        <dbReference type="Proteomes" id="UP000503405"/>
    </source>
</evidence>
<dbReference type="Proteomes" id="UP000503405">
    <property type="component" value="Segment"/>
</dbReference>
<name>A0A6H0X5Y0_9CAUD</name>
<accession>A0A6H0X5Y0</accession>
<keyword evidence="2" id="KW-1185">Reference proteome</keyword>
<gene>
    <name evidence="1" type="ORF">Izhevsk_36</name>
</gene>
<organism evidence="1 2">
    <name type="scientific">Bacillus phage Izhevsk</name>
    <dbReference type="NCBI Taxonomy" id="2724322"/>
    <lineage>
        <taxon>Viruses</taxon>
        <taxon>Duplodnaviria</taxon>
        <taxon>Heunggongvirae</taxon>
        <taxon>Uroviricota</taxon>
        <taxon>Caudoviricetes</taxon>
        <taxon>Joanripponvirinae</taxon>
        <taxon>Tsamsavirus</taxon>
        <taxon>Tsamsavirus izhevsk</taxon>
    </lineage>
</organism>
<protein>
    <submittedName>
        <fullName evidence="1">Uncharacterized protein</fullName>
    </submittedName>
</protein>
<sequence>MKKQAYALLKGDKMIGKFHNSKKTVKKLYPKQVVKEGYSIGVFTLDHKIDPKEVVTVTLYTDYMGVNHFNRGDNFYAVDGNYRSDMSGFYKLEVDEDDIEKSSYERYFIKDVSSVEMIGRTDKN</sequence>